<reference evidence="10 11" key="1">
    <citation type="submission" date="2018-09" db="EMBL/GenBank/DDBJ databases">
        <title>Sphingomonas peninsula sp. nov., isolated from fildes peninsula, Antarctic soil.</title>
        <authorList>
            <person name="Yingchao G."/>
        </authorList>
    </citation>
    <scope>NUCLEOTIDE SEQUENCE [LARGE SCALE GENOMIC DNA]</scope>
    <source>
        <strain evidence="10 11">YZ-8</strain>
    </source>
</reference>
<comment type="function">
    <text evidence="8">Part of the Tol-Pal system, which plays a role in outer membrane invagination during cell division and is important for maintaining outer membrane integrity.</text>
</comment>
<dbReference type="PROSITE" id="PS51123">
    <property type="entry name" value="OMPA_2"/>
    <property type="match status" value="1"/>
</dbReference>
<proteinExistence type="inferred from homology"/>
<organism evidence="10 11">
    <name type="scientific">Sphingomonas paeninsulae</name>
    <dbReference type="NCBI Taxonomy" id="2319844"/>
    <lineage>
        <taxon>Bacteria</taxon>
        <taxon>Pseudomonadati</taxon>
        <taxon>Pseudomonadota</taxon>
        <taxon>Alphaproteobacteria</taxon>
        <taxon>Sphingomonadales</taxon>
        <taxon>Sphingomonadaceae</taxon>
        <taxon>Sphingomonas</taxon>
    </lineage>
</organism>
<evidence type="ECO:0000256" key="5">
    <source>
        <dbReference type="ARBA" id="ARBA00023237"/>
    </source>
</evidence>
<dbReference type="InterPro" id="IPR039001">
    <property type="entry name" value="Pal"/>
</dbReference>
<dbReference type="AlphaFoldDB" id="A0A494TCA8"/>
<gene>
    <name evidence="8 10" type="primary">pal</name>
    <name evidence="10" type="ORF">D3Y57_13530</name>
</gene>
<dbReference type="InterPro" id="IPR014169">
    <property type="entry name" value="Pal_lipo_C"/>
</dbReference>
<evidence type="ECO:0000256" key="8">
    <source>
        <dbReference type="HAMAP-Rule" id="MF_02204"/>
    </source>
</evidence>
<dbReference type="Proteomes" id="UP000276254">
    <property type="component" value="Chromosome"/>
</dbReference>
<dbReference type="InterPro" id="IPR036737">
    <property type="entry name" value="OmpA-like_sf"/>
</dbReference>
<evidence type="ECO:0000313" key="10">
    <source>
        <dbReference type="EMBL" id="AYJ86790.1"/>
    </source>
</evidence>
<keyword evidence="11" id="KW-1185">Reference proteome</keyword>
<evidence type="ECO:0000256" key="7">
    <source>
        <dbReference type="ARBA" id="ARBA00023306"/>
    </source>
</evidence>
<dbReference type="InterPro" id="IPR006664">
    <property type="entry name" value="OMP_bac"/>
</dbReference>
<dbReference type="KEGG" id="spha:D3Y57_13530"/>
<keyword evidence="5 8" id="KW-0998">Cell outer membrane</keyword>
<name>A0A494TCA8_SPHPE</name>
<keyword evidence="6 8" id="KW-0449">Lipoprotein</keyword>
<keyword evidence="3 8" id="KW-0472">Membrane</keyword>
<dbReference type="InterPro" id="IPR050330">
    <property type="entry name" value="Bact_OuterMem_StrucFunc"/>
</dbReference>
<evidence type="ECO:0000259" key="9">
    <source>
        <dbReference type="PROSITE" id="PS51123"/>
    </source>
</evidence>
<comment type="subcellular location">
    <subcellularLocation>
        <location evidence="8">Cell outer membrane</location>
        <topology evidence="8">Lipid-anchor</topology>
    </subcellularLocation>
</comment>
<dbReference type="PRINTS" id="PR01021">
    <property type="entry name" value="OMPADOMAIN"/>
</dbReference>
<evidence type="ECO:0000256" key="6">
    <source>
        <dbReference type="ARBA" id="ARBA00023288"/>
    </source>
</evidence>
<dbReference type="SUPFAM" id="SSF103088">
    <property type="entry name" value="OmpA-like"/>
    <property type="match status" value="1"/>
</dbReference>
<dbReference type="CDD" id="cd07185">
    <property type="entry name" value="OmpA_C-like"/>
    <property type="match status" value="1"/>
</dbReference>
<keyword evidence="2 8" id="KW-0732">Signal</keyword>
<dbReference type="GO" id="GO:0009279">
    <property type="term" value="C:cell outer membrane"/>
    <property type="evidence" value="ECO:0007669"/>
    <property type="project" value="UniProtKB-SubCell"/>
</dbReference>
<evidence type="ECO:0000256" key="2">
    <source>
        <dbReference type="ARBA" id="ARBA00022729"/>
    </source>
</evidence>
<evidence type="ECO:0000313" key="11">
    <source>
        <dbReference type="Proteomes" id="UP000276254"/>
    </source>
</evidence>
<dbReference type="Gene3D" id="3.30.1330.60">
    <property type="entry name" value="OmpA-like domain"/>
    <property type="match status" value="1"/>
</dbReference>
<keyword evidence="1 8" id="KW-0132">Cell division</keyword>
<dbReference type="RefSeq" id="WP_121153423.1">
    <property type="nucleotide sequence ID" value="NZ_CP032829.1"/>
</dbReference>
<evidence type="ECO:0000256" key="4">
    <source>
        <dbReference type="ARBA" id="ARBA00023139"/>
    </source>
</evidence>
<dbReference type="InterPro" id="IPR006665">
    <property type="entry name" value="OmpA-like"/>
</dbReference>
<dbReference type="HAMAP" id="MF_02204">
    <property type="entry name" value="Pal"/>
    <property type="match status" value="1"/>
</dbReference>
<dbReference type="NCBIfam" id="TIGR02802">
    <property type="entry name" value="Pal_lipo"/>
    <property type="match status" value="1"/>
</dbReference>
<dbReference type="Pfam" id="PF00691">
    <property type="entry name" value="OmpA"/>
    <property type="match status" value="1"/>
</dbReference>
<evidence type="ECO:0000256" key="3">
    <source>
        <dbReference type="ARBA" id="ARBA00023136"/>
    </source>
</evidence>
<feature type="domain" description="OmpA-like" evidence="9">
    <location>
        <begin position="54"/>
        <end position="171"/>
    </location>
</feature>
<dbReference type="OrthoDB" id="9809164at2"/>
<keyword evidence="4 8" id="KW-0564">Palmitate</keyword>
<accession>A0A494TCA8</accession>
<evidence type="ECO:0000256" key="1">
    <source>
        <dbReference type="ARBA" id="ARBA00022618"/>
    </source>
</evidence>
<sequence>MARKFIVAILVASLAISGCTKKTTQGAIGMLSPVAPAGNTPIDDTHDALARLQNALISAAGADRILFDLDSSALSNEAREILTRQAGWLRQNPSISFMIEGHCDERGTRNYNLALGERRAVAVANFVAGLGISPDKLRTISYGKERPEATGSDGESFAQNRRAVSVVLAPEGF</sequence>
<keyword evidence="7 8" id="KW-0131">Cell cycle</keyword>
<comment type="subunit">
    <text evidence="8">The Tol-Pal system is composed of five core proteins: the inner membrane proteins TolA, TolQ and TolR, the periplasmic protein TolB and the outer membrane protein Pal. They form a network linking the inner and outer membranes and the peptidoglycan layer.</text>
</comment>
<dbReference type="EMBL" id="CP032829">
    <property type="protein sequence ID" value="AYJ86790.1"/>
    <property type="molecule type" value="Genomic_DNA"/>
</dbReference>
<dbReference type="GO" id="GO:0051301">
    <property type="term" value="P:cell division"/>
    <property type="evidence" value="ECO:0007669"/>
    <property type="project" value="UniProtKB-UniRule"/>
</dbReference>
<protein>
    <recommendedName>
        <fullName evidence="8">Peptidoglycan-associated lipoprotein</fullName>
        <shortName evidence="8">PAL</shortName>
    </recommendedName>
</protein>
<dbReference type="PROSITE" id="PS51257">
    <property type="entry name" value="PROKAR_LIPOPROTEIN"/>
    <property type="match status" value="1"/>
</dbReference>
<comment type="similarity">
    <text evidence="8">Belongs to the Pal lipoprotein family.</text>
</comment>
<dbReference type="PANTHER" id="PTHR30329">
    <property type="entry name" value="STATOR ELEMENT OF FLAGELLAR MOTOR COMPLEX"/>
    <property type="match status" value="1"/>
</dbReference>
<dbReference type="PANTHER" id="PTHR30329:SF21">
    <property type="entry name" value="LIPOPROTEIN YIAD-RELATED"/>
    <property type="match status" value="1"/>
</dbReference>